<dbReference type="STRING" id="1515746.HR45_00395"/>
<gene>
    <name evidence="3" type="ORF">HR45_00395</name>
</gene>
<keyword evidence="4" id="KW-1185">Reference proteome</keyword>
<dbReference type="Proteomes" id="UP000029264">
    <property type="component" value="Unassembled WGS sequence"/>
</dbReference>
<dbReference type="AlphaFoldDB" id="A0A094K2L8"/>
<evidence type="ECO:0000313" key="4">
    <source>
        <dbReference type="Proteomes" id="UP000029264"/>
    </source>
</evidence>
<keyword evidence="1" id="KW-0472">Membrane</keyword>
<feature type="transmembrane region" description="Helical" evidence="1">
    <location>
        <begin position="795"/>
        <end position="813"/>
    </location>
</feature>
<evidence type="ECO:0000259" key="2">
    <source>
        <dbReference type="PROSITE" id="PS50234"/>
    </source>
</evidence>
<dbReference type="OrthoDB" id="9805121at2"/>
<dbReference type="InterPro" id="IPR029062">
    <property type="entry name" value="Class_I_gatase-like"/>
</dbReference>
<feature type="transmembrane region" description="Helical" evidence="1">
    <location>
        <begin position="6"/>
        <end position="24"/>
    </location>
</feature>
<dbReference type="InterPro" id="IPR036465">
    <property type="entry name" value="vWFA_dom_sf"/>
</dbReference>
<dbReference type="PROSITE" id="PS50234">
    <property type="entry name" value="VWFA"/>
    <property type="match status" value="1"/>
</dbReference>
<dbReference type="PANTHER" id="PTHR37947:SF2">
    <property type="entry name" value="VON WILLEBRAND FACTOR TYPE A"/>
    <property type="match status" value="1"/>
</dbReference>
<dbReference type="SUPFAM" id="SSF52317">
    <property type="entry name" value="Class I glutamine amidotransferase-like"/>
    <property type="match status" value="1"/>
</dbReference>
<organism evidence="3 4">
    <name type="scientific">Shewanella mangrovi</name>
    <dbReference type="NCBI Taxonomy" id="1515746"/>
    <lineage>
        <taxon>Bacteria</taxon>
        <taxon>Pseudomonadati</taxon>
        <taxon>Pseudomonadota</taxon>
        <taxon>Gammaproteobacteria</taxon>
        <taxon>Alteromonadales</taxon>
        <taxon>Shewanellaceae</taxon>
        <taxon>Shewanella</taxon>
    </lineage>
</organism>
<sequence>MSLTLLHPWSGLLLLALPLIWWMGRSLPRLQRGLRCALVALLAVALMQPVWIHQSQQQFRVLIIDQSASLTDEAKGQAVTWLTEQLSAQADNEQIAVVQLGGEALHLAQQAITYLPDNSSSLTAAVMQALALIPANSAARVSVVSDGLATDDHWPQVIAALQLRHIPLDWLSLQSKPAAPFIAQVQATPVRIGEMPQLNVQLEGNASSDASLTLTAQTNGAVVAQQTFDPKRFNEPQPVTVTLTLPAATQAYQQITLQLQRNGDNGNTQRLDEREWLLAAQPAYSLLYANSDASAAAKLQQLLGATFKVQAATLPLDESTDFGRYDVVMLDDLPSQALSEAAQKRLQQAVAQGTGLFYSGADNAFASATLAKQTLAELLPVKLQQQEQQREPSVSLAIVIDSSGSMKGRPMELAKQVARLAVKKLKPQDQVGIVEFYGTRQWAVPMQAVENPKEIERAIGRMQAQGGSELFPAIQEAYFGLKNSHTRYRHILLITDAAVEEDNYQRLLRFIAQDQINVSAVMVGDSQGGEQRMAELANWGRGRFYAIHDEFNMVELNFHRPSSEPQPVYQTGHYQVQGPNGQLLPQPLSGFAQVQSKAAAQVQYQVSASAQPLLSHWRVGAGSVTAMMFSPLGASTAGWQQWPGYGQWLGQQLSANADPLAPMQLYSSRSDDQLQIQLQLSDNQAPAPTLMWKPNMDATWQPLALVQRAPNRYSASLSLPNQQSALLQAQLHGQVLRAVAAAGSDHAAELKVPHRFASLLAQVVQAVGGQVSSVEHMAAKKLSPVASASLTATHLYPLCLLFALLLYFIEIIYRRWPTRRAVVSGL</sequence>
<dbReference type="EMBL" id="JPEO01000001">
    <property type="protein sequence ID" value="KFZ38901.1"/>
    <property type="molecule type" value="Genomic_DNA"/>
</dbReference>
<keyword evidence="1" id="KW-0812">Transmembrane</keyword>
<protein>
    <recommendedName>
        <fullName evidence="2">VWFA domain-containing protein</fullName>
    </recommendedName>
</protein>
<dbReference type="CDD" id="cd00198">
    <property type="entry name" value="vWFA"/>
    <property type="match status" value="1"/>
</dbReference>
<dbReference type="eggNOG" id="COG2304">
    <property type="taxonomic scope" value="Bacteria"/>
</dbReference>
<dbReference type="Gene3D" id="3.40.50.410">
    <property type="entry name" value="von Willebrand factor, type A domain"/>
    <property type="match status" value="1"/>
</dbReference>
<keyword evidence="1" id="KW-1133">Transmembrane helix</keyword>
<accession>A0A094K2L8</accession>
<evidence type="ECO:0000313" key="3">
    <source>
        <dbReference type="EMBL" id="KFZ38901.1"/>
    </source>
</evidence>
<feature type="transmembrane region" description="Helical" evidence="1">
    <location>
        <begin position="36"/>
        <end position="52"/>
    </location>
</feature>
<dbReference type="SMART" id="SM00327">
    <property type="entry name" value="VWA"/>
    <property type="match status" value="1"/>
</dbReference>
<comment type="caution">
    <text evidence="3">The sequence shown here is derived from an EMBL/GenBank/DDBJ whole genome shotgun (WGS) entry which is preliminary data.</text>
</comment>
<name>A0A094K2L8_9GAMM</name>
<dbReference type="PANTHER" id="PTHR37947">
    <property type="entry name" value="BLL2462 PROTEIN"/>
    <property type="match status" value="1"/>
</dbReference>
<feature type="domain" description="VWFA" evidence="2">
    <location>
        <begin position="395"/>
        <end position="549"/>
    </location>
</feature>
<dbReference type="RefSeq" id="WP_037438600.1">
    <property type="nucleotide sequence ID" value="NZ_JPEO01000001.1"/>
</dbReference>
<evidence type="ECO:0000256" key="1">
    <source>
        <dbReference type="SAM" id="Phobius"/>
    </source>
</evidence>
<reference evidence="3 4" key="1">
    <citation type="submission" date="2014-06" db="EMBL/GenBank/DDBJ databases">
        <title>Shewanella sp. YQH10.</title>
        <authorList>
            <person name="Liu Y."/>
            <person name="Zeng R."/>
        </authorList>
    </citation>
    <scope>NUCLEOTIDE SEQUENCE [LARGE SCALE GENOMIC DNA]</scope>
    <source>
        <strain evidence="3 4">YQH10</strain>
    </source>
</reference>
<dbReference type="InterPro" id="IPR002035">
    <property type="entry name" value="VWF_A"/>
</dbReference>
<proteinExistence type="predicted"/>
<dbReference type="Gene3D" id="3.40.50.880">
    <property type="match status" value="1"/>
</dbReference>
<dbReference type="Pfam" id="PF13519">
    <property type="entry name" value="VWA_2"/>
    <property type="match status" value="1"/>
</dbReference>
<dbReference type="SUPFAM" id="SSF53300">
    <property type="entry name" value="vWA-like"/>
    <property type="match status" value="1"/>
</dbReference>